<protein>
    <submittedName>
        <fullName evidence="1">Uncharacterized protein</fullName>
    </submittedName>
</protein>
<sequence>CKKKSWIQNPFQSMVVQKVSKNLQKIFNLRMIEKDMIIPSQFFTQFVFFIL</sequence>
<organism evidence="1">
    <name type="scientific">Lepeophtheirus salmonis</name>
    <name type="common">Salmon louse</name>
    <name type="synonym">Caligus salmonis</name>
    <dbReference type="NCBI Taxonomy" id="72036"/>
    <lineage>
        <taxon>Eukaryota</taxon>
        <taxon>Metazoa</taxon>
        <taxon>Ecdysozoa</taxon>
        <taxon>Arthropoda</taxon>
        <taxon>Crustacea</taxon>
        <taxon>Multicrustacea</taxon>
        <taxon>Hexanauplia</taxon>
        <taxon>Copepoda</taxon>
        <taxon>Siphonostomatoida</taxon>
        <taxon>Caligidae</taxon>
        <taxon>Lepeophtheirus</taxon>
    </lineage>
</organism>
<dbReference type="AlphaFoldDB" id="A0A0K2UQN2"/>
<evidence type="ECO:0000313" key="1">
    <source>
        <dbReference type="EMBL" id="CDW40051.1"/>
    </source>
</evidence>
<accession>A0A0K2UQN2</accession>
<dbReference type="EMBL" id="HACA01022690">
    <property type="protein sequence ID" value="CDW40051.1"/>
    <property type="molecule type" value="Transcribed_RNA"/>
</dbReference>
<name>A0A0K2UQN2_LEPSM</name>
<proteinExistence type="predicted"/>
<feature type="non-terminal residue" evidence="1">
    <location>
        <position position="1"/>
    </location>
</feature>
<reference evidence="1" key="1">
    <citation type="submission" date="2014-05" db="EMBL/GenBank/DDBJ databases">
        <authorList>
            <person name="Chronopoulou M."/>
        </authorList>
    </citation>
    <scope>NUCLEOTIDE SEQUENCE</scope>
    <source>
        <tissue evidence="1">Whole organism</tissue>
    </source>
</reference>